<evidence type="ECO:0000259" key="1">
    <source>
        <dbReference type="Pfam" id="PF13460"/>
    </source>
</evidence>
<organism evidence="2">
    <name type="scientific">uncultured Nocardioidaceae bacterium</name>
    <dbReference type="NCBI Taxonomy" id="253824"/>
    <lineage>
        <taxon>Bacteria</taxon>
        <taxon>Bacillati</taxon>
        <taxon>Actinomycetota</taxon>
        <taxon>Actinomycetes</taxon>
        <taxon>Propionibacteriales</taxon>
        <taxon>Nocardioidaceae</taxon>
        <taxon>environmental samples</taxon>
    </lineage>
</organism>
<feature type="domain" description="NAD(P)-binding" evidence="1">
    <location>
        <begin position="23"/>
        <end position="207"/>
    </location>
</feature>
<dbReference type="Gene3D" id="3.40.50.720">
    <property type="entry name" value="NAD(P)-binding Rossmann-like Domain"/>
    <property type="match status" value="1"/>
</dbReference>
<dbReference type="GO" id="GO:0016646">
    <property type="term" value="F:oxidoreductase activity, acting on the CH-NH group of donors, NAD or NADP as acceptor"/>
    <property type="evidence" value="ECO:0007669"/>
    <property type="project" value="TreeGrafter"/>
</dbReference>
<dbReference type="Pfam" id="PF13460">
    <property type="entry name" value="NAD_binding_10"/>
    <property type="match status" value="1"/>
</dbReference>
<reference evidence="2" key="1">
    <citation type="submission" date="2020-02" db="EMBL/GenBank/DDBJ databases">
        <authorList>
            <person name="Meier V. D."/>
        </authorList>
    </citation>
    <scope>NUCLEOTIDE SEQUENCE</scope>
    <source>
        <strain evidence="2">AVDCRST_MAG36</strain>
    </source>
</reference>
<sequence>MYRTQIDGNADEGGAAVRVAVLGASGATGRLLVEELVRRGHDVVVLIRTAGPADFAGAAWVVGDARDPAALSELVAGADVVMSALGPRRGDARLHREVAPLLVAAMRAAGVRRFIGVSGAGIDAPGDRKSRRDRVISTVLQRVGGQSVEDKAVELQVWASSDLDWTLVRAPRLTNAPASGRVQHSAAESPRRTSISRADLAVFLADLTGQADYVQQAPLVATR</sequence>
<accession>A0A6J4MEZ5</accession>
<evidence type="ECO:0000313" key="2">
    <source>
        <dbReference type="EMBL" id="CAA9356139.1"/>
    </source>
</evidence>
<dbReference type="SUPFAM" id="SSF51735">
    <property type="entry name" value="NAD(P)-binding Rossmann-fold domains"/>
    <property type="match status" value="1"/>
</dbReference>
<dbReference type="PANTHER" id="PTHR43355:SF2">
    <property type="entry name" value="FLAVIN REDUCTASE (NADPH)"/>
    <property type="match status" value="1"/>
</dbReference>
<protein>
    <recommendedName>
        <fullName evidence="1">NAD(P)-binding domain-containing protein</fullName>
    </recommendedName>
</protein>
<dbReference type="InterPro" id="IPR051606">
    <property type="entry name" value="Polyketide_Oxido-like"/>
</dbReference>
<dbReference type="InterPro" id="IPR016040">
    <property type="entry name" value="NAD(P)-bd_dom"/>
</dbReference>
<proteinExistence type="predicted"/>
<dbReference type="EMBL" id="CADCUH010000153">
    <property type="protein sequence ID" value="CAA9356139.1"/>
    <property type="molecule type" value="Genomic_DNA"/>
</dbReference>
<name>A0A6J4MEZ5_9ACTN</name>
<dbReference type="InterPro" id="IPR036291">
    <property type="entry name" value="NAD(P)-bd_dom_sf"/>
</dbReference>
<dbReference type="PANTHER" id="PTHR43355">
    <property type="entry name" value="FLAVIN REDUCTASE (NADPH)"/>
    <property type="match status" value="1"/>
</dbReference>
<dbReference type="AlphaFoldDB" id="A0A6J4MEZ5"/>
<gene>
    <name evidence="2" type="ORF">AVDCRST_MAG36-2318</name>
</gene>